<reference evidence="2 3" key="1">
    <citation type="submission" date="2015-10" db="EMBL/GenBank/DDBJ databases">
        <title>Butyribacter intestini gen. nov., sp. nov., a butyric acid-producing bacterium of the family Lachnospiraceae isolated from the human faeces.</title>
        <authorList>
            <person name="Zou Y."/>
            <person name="Xue W."/>
            <person name="Luo G."/>
            <person name="Lv M."/>
        </authorList>
    </citation>
    <scope>NUCLEOTIDE SEQUENCE [LARGE SCALE GENOMIC DNA]</scope>
    <source>
        <strain evidence="2 3">TF01-11</strain>
    </source>
</reference>
<sequence length="396" mass="44499">MNKEILKRLDDAISSTLIGNSKDPDCNVGAAICIIKDGKEVYRNEYGEADKENHIPMERNSIFRCYSMTKPVTAVAVMTLVEKGIIALSDPVSNFIPSFKNQTVLTEKGYVPAKREVVIQDLLNMTAGLTYPDASFPAGKEMQNMIDKYYADVEAGNPISTYDLAVLIGEQPLEFQPGEGWRYSFCADVLGAVIEVVTGKTYGEYLKETIFEPLGMTETDFYVPIEKQNRFMQNYQYMPETQTMEPCTWQHLGLTYMHKKKPLFESGGAGLVSTIDDYSKFVNMMLGKGTLGNVRILGRKTVEIMTRNNLTPKQLEMYDWDTIKGYGYGNLMRVMMDVPASQSFGSEGEFGWDGWLGSYVAMDPKENLAIIYVIQKCGGNGYRDIQVIRDIVYSAL</sequence>
<keyword evidence="3" id="KW-1185">Reference proteome</keyword>
<feature type="domain" description="Beta-lactamase-related" evidence="1">
    <location>
        <begin position="28"/>
        <end position="384"/>
    </location>
</feature>
<dbReference type="PANTHER" id="PTHR43283">
    <property type="entry name" value="BETA-LACTAMASE-RELATED"/>
    <property type="match status" value="1"/>
</dbReference>
<accession>A0AAW3JRS9</accession>
<comment type="caution">
    <text evidence="2">The sequence shown here is derived from an EMBL/GenBank/DDBJ whole genome shotgun (WGS) entry which is preliminary data.</text>
</comment>
<dbReference type="RefSeq" id="WP_055944929.1">
    <property type="nucleotide sequence ID" value="NZ_JAQDDZ010000002.1"/>
</dbReference>
<dbReference type="InterPro" id="IPR050789">
    <property type="entry name" value="Diverse_Enzym_Activities"/>
</dbReference>
<dbReference type="Pfam" id="PF00144">
    <property type="entry name" value="Beta-lactamase"/>
    <property type="match status" value="1"/>
</dbReference>
<evidence type="ECO:0000313" key="3">
    <source>
        <dbReference type="Proteomes" id="UP000050833"/>
    </source>
</evidence>
<protein>
    <recommendedName>
        <fullName evidence="1">Beta-lactamase-related domain-containing protein</fullName>
    </recommendedName>
</protein>
<dbReference type="AlphaFoldDB" id="A0AAW3JRS9"/>
<dbReference type="InterPro" id="IPR001466">
    <property type="entry name" value="Beta-lactam-related"/>
</dbReference>
<organism evidence="2 3">
    <name type="scientific">Butyribacter intestini</name>
    <dbReference type="NCBI Taxonomy" id="1703332"/>
    <lineage>
        <taxon>Bacteria</taxon>
        <taxon>Bacillati</taxon>
        <taxon>Bacillota</taxon>
        <taxon>Clostridia</taxon>
        <taxon>Lachnospirales</taxon>
        <taxon>Lachnospiraceae</taxon>
        <taxon>Butyribacter</taxon>
    </lineage>
</organism>
<dbReference type="InterPro" id="IPR012338">
    <property type="entry name" value="Beta-lactam/transpept-like"/>
</dbReference>
<dbReference type="EMBL" id="LLKB01000005">
    <property type="protein sequence ID" value="KQC85227.1"/>
    <property type="molecule type" value="Genomic_DNA"/>
</dbReference>
<dbReference type="Proteomes" id="UP000050833">
    <property type="component" value="Unassembled WGS sequence"/>
</dbReference>
<evidence type="ECO:0000259" key="1">
    <source>
        <dbReference type="Pfam" id="PF00144"/>
    </source>
</evidence>
<dbReference type="Gene3D" id="3.40.710.10">
    <property type="entry name" value="DD-peptidase/beta-lactamase superfamily"/>
    <property type="match status" value="1"/>
</dbReference>
<dbReference type="PANTHER" id="PTHR43283:SF3">
    <property type="entry name" value="BETA-LACTAMASE FAMILY PROTEIN (AFU_ORTHOLOGUE AFUA_5G07500)"/>
    <property type="match status" value="1"/>
</dbReference>
<evidence type="ECO:0000313" key="2">
    <source>
        <dbReference type="EMBL" id="KQC85227.1"/>
    </source>
</evidence>
<name>A0AAW3JRS9_9FIRM</name>
<dbReference type="SUPFAM" id="SSF56601">
    <property type="entry name" value="beta-lactamase/transpeptidase-like"/>
    <property type="match status" value="1"/>
</dbReference>
<proteinExistence type="predicted"/>
<gene>
    <name evidence="2" type="ORF">APZ18_11055</name>
</gene>